<dbReference type="EMBL" id="FNKJ01000003">
    <property type="protein sequence ID" value="SDR00631.1"/>
    <property type="molecule type" value="Genomic_DNA"/>
</dbReference>
<organism evidence="1 2">
    <name type="scientific">Pseudomonas moorei</name>
    <dbReference type="NCBI Taxonomy" id="395599"/>
    <lineage>
        <taxon>Bacteria</taxon>
        <taxon>Pseudomonadati</taxon>
        <taxon>Pseudomonadota</taxon>
        <taxon>Gammaproteobacteria</taxon>
        <taxon>Pseudomonadales</taxon>
        <taxon>Pseudomonadaceae</taxon>
        <taxon>Pseudomonas</taxon>
    </lineage>
</organism>
<name>A0A1H1FI54_9PSED</name>
<reference evidence="2" key="1">
    <citation type="submission" date="2016-10" db="EMBL/GenBank/DDBJ databases">
        <authorList>
            <person name="Varghese N."/>
            <person name="Submissions S."/>
        </authorList>
    </citation>
    <scope>NUCLEOTIDE SEQUENCE [LARGE SCALE GENOMIC DNA]</scope>
    <source>
        <strain evidence="2">BS3775</strain>
    </source>
</reference>
<keyword evidence="2" id="KW-1185">Reference proteome</keyword>
<dbReference type="AlphaFoldDB" id="A0A1H1FI54"/>
<evidence type="ECO:0000313" key="1">
    <source>
        <dbReference type="EMBL" id="SDR00631.1"/>
    </source>
</evidence>
<sequence length="59" mass="6630">MPVIQVKPWGEGQGDFVEINDFDFIEGSHELYVPKKLSAKELKAQEAASLAEEQLDKPE</sequence>
<gene>
    <name evidence="1" type="ORF">SAMN04490195_2719</name>
</gene>
<protein>
    <submittedName>
        <fullName evidence="1">Uncharacterized protein</fullName>
    </submittedName>
</protein>
<dbReference type="RefSeq" id="WP_090322357.1">
    <property type="nucleotide sequence ID" value="NZ_FNKJ01000003.1"/>
</dbReference>
<dbReference type="Proteomes" id="UP000199570">
    <property type="component" value="Unassembled WGS sequence"/>
</dbReference>
<accession>A0A1H1FI54</accession>
<evidence type="ECO:0000313" key="2">
    <source>
        <dbReference type="Proteomes" id="UP000199570"/>
    </source>
</evidence>
<dbReference type="OrthoDB" id="7031873at2"/>
<proteinExistence type="predicted"/>